<organism evidence="5 6">
    <name type="scientific">Mortierella polycephala</name>
    <dbReference type="NCBI Taxonomy" id="41804"/>
    <lineage>
        <taxon>Eukaryota</taxon>
        <taxon>Fungi</taxon>
        <taxon>Fungi incertae sedis</taxon>
        <taxon>Mucoromycota</taxon>
        <taxon>Mortierellomycotina</taxon>
        <taxon>Mortierellomycetes</taxon>
        <taxon>Mortierellales</taxon>
        <taxon>Mortierellaceae</taxon>
        <taxon>Mortierella</taxon>
    </lineage>
</organism>
<dbReference type="InterPro" id="IPR006594">
    <property type="entry name" value="LisH"/>
</dbReference>
<feature type="repeat" description="WD" evidence="3">
    <location>
        <begin position="404"/>
        <end position="435"/>
    </location>
</feature>
<dbReference type="SUPFAM" id="SSF50978">
    <property type="entry name" value="WD40 repeat-like"/>
    <property type="match status" value="1"/>
</dbReference>
<accession>A0A9P6Q5V6</accession>
<dbReference type="PROSITE" id="PS50082">
    <property type="entry name" value="WD_REPEATS_2"/>
    <property type="match status" value="2"/>
</dbReference>
<dbReference type="PROSITE" id="PS50294">
    <property type="entry name" value="WD_REPEATS_REGION"/>
    <property type="match status" value="1"/>
</dbReference>
<gene>
    <name evidence="5" type="ORF">BG011_001228</name>
</gene>
<dbReference type="PROSITE" id="PS50896">
    <property type="entry name" value="LISH"/>
    <property type="match status" value="1"/>
</dbReference>
<keyword evidence="6" id="KW-1185">Reference proteome</keyword>
<comment type="caution">
    <text evidence="5">The sequence shown here is derived from an EMBL/GenBank/DDBJ whole genome shotgun (WGS) entry which is preliminary data.</text>
</comment>
<reference evidence="5" key="1">
    <citation type="journal article" date="2020" name="Fungal Divers.">
        <title>Resolving the Mortierellaceae phylogeny through synthesis of multi-gene phylogenetics and phylogenomics.</title>
        <authorList>
            <person name="Vandepol N."/>
            <person name="Liber J."/>
            <person name="Desiro A."/>
            <person name="Na H."/>
            <person name="Kennedy M."/>
            <person name="Barry K."/>
            <person name="Grigoriev I.V."/>
            <person name="Miller A.N."/>
            <person name="O'Donnell K."/>
            <person name="Stajich J.E."/>
            <person name="Bonito G."/>
        </authorList>
    </citation>
    <scope>NUCLEOTIDE SEQUENCE</scope>
    <source>
        <strain evidence="5">KOD948</strain>
    </source>
</reference>
<proteinExistence type="predicted"/>
<dbReference type="InterPro" id="IPR036322">
    <property type="entry name" value="WD40_repeat_dom_sf"/>
</dbReference>
<name>A0A9P6Q5V6_9FUNG</name>
<dbReference type="PANTHER" id="PTHR19848:SF8">
    <property type="entry name" value="F-BOX AND WD REPEAT DOMAIN CONTAINING 7"/>
    <property type="match status" value="1"/>
</dbReference>
<feature type="repeat" description="WD" evidence="3">
    <location>
        <begin position="209"/>
        <end position="241"/>
    </location>
</feature>
<evidence type="ECO:0000256" key="1">
    <source>
        <dbReference type="ARBA" id="ARBA00022574"/>
    </source>
</evidence>
<dbReference type="InterPro" id="IPR015943">
    <property type="entry name" value="WD40/YVTN_repeat-like_dom_sf"/>
</dbReference>
<keyword evidence="1 3" id="KW-0853">WD repeat</keyword>
<evidence type="ECO:0000313" key="6">
    <source>
        <dbReference type="Proteomes" id="UP000726737"/>
    </source>
</evidence>
<feature type="compositionally biased region" description="Polar residues" evidence="4">
    <location>
        <begin position="442"/>
        <end position="451"/>
    </location>
</feature>
<evidence type="ECO:0000256" key="2">
    <source>
        <dbReference type="ARBA" id="ARBA00022737"/>
    </source>
</evidence>
<dbReference type="InterPro" id="IPR001680">
    <property type="entry name" value="WD40_rpt"/>
</dbReference>
<dbReference type="Pfam" id="PF00400">
    <property type="entry name" value="WD40"/>
    <property type="match status" value="2"/>
</dbReference>
<sequence>MEYRRLVSEAHLIVQEFLQAQGYNDALMAFEQEANSVLEDIPKSMPAPKPLLEMLTDMRMAQLHSQLGQLNMPSQAEEVDFATQGDGIIPNTTQSVYKELHPVNIIFSRTVEAAVAPAWQDLEKDPEMTVKKVPALVTAAADRTVKFTLLESTHGEDQPGQVFKIFHPHDGVALDIDFHPLHSELMLTSAMDKTVAITNTITGEEHQKFKDHAKFVVRAKFAMDGAAFITGSHDKTVNIYKAQQQHDGENKLPTYVLDKTLNFKGAVEGMCVLPSSKNRPPTVVIGTRGDNYLHYVDLISYSTVKYNTNVNKDDWVSFTPMEISASPHNEGGYLLISTDSPTGRQILFRTDSALQLHNYYGVPTDGYSTPRHVWDKSGKHFYVTGNDHKIYCYQVGTETLVGTLEGHTSAVRGLHMDYERNMLVSCSFDKTVRTWVHSSAGPTALSGTSGLTEEESNDMNLDK</sequence>
<dbReference type="OrthoDB" id="1932312at2759"/>
<keyword evidence="2" id="KW-0677">Repeat</keyword>
<evidence type="ECO:0000256" key="4">
    <source>
        <dbReference type="SAM" id="MobiDB-lite"/>
    </source>
</evidence>
<dbReference type="Proteomes" id="UP000726737">
    <property type="component" value="Unassembled WGS sequence"/>
</dbReference>
<dbReference type="SMART" id="SM00320">
    <property type="entry name" value="WD40"/>
    <property type="match status" value="3"/>
</dbReference>
<dbReference type="EMBL" id="JAAAJA010000130">
    <property type="protein sequence ID" value="KAG0261249.1"/>
    <property type="molecule type" value="Genomic_DNA"/>
</dbReference>
<feature type="region of interest" description="Disordered" evidence="4">
    <location>
        <begin position="442"/>
        <end position="463"/>
    </location>
</feature>
<dbReference type="AlphaFoldDB" id="A0A9P6Q5V6"/>
<evidence type="ECO:0008006" key="7">
    <source>
        <dbReference type="Google" id="ProtNLM"/>
    </source>
</evidence>
<evidence type="ECO:0000256" key="3">
    <source>
        <dbReference type="PROSITE-ProRule" id="PRU00221"/>
    </source>
</evidence>
<dbReference type="PANTHER" id="PTHR19848">
    <property type="entry name" value="WD40 REPEAT PROTEIN"/>
    <property type="match status" value="1"/>
</dbReference>
<evidence type="ECO:0000313" key="5">
    <source>
        <dbReference type="EMBL" id="KAG0261249.1"/>
    </source>
</evidence>
<protein>
    <recommendedName>
        <fullName evidence="7">WD40 repeat-like protein</fullName>
    </recommendedName>
</protein>
<dbReference type="Gene3D" id="2.130.10.10">
    <property type="entry name" value="YVTN repeat-like/Quinoprotein amine dehydrogenase"/>
    <property type="match status" value="2"/>
</dbReference>